<dbReference type="InterPro" id="IPR036890">
    <property type="entry name" value="HATPase_C_sf"/>
</dbReference>
<dbReference type="InterPro" id="IPR013656">
    <property type="entry name" value="PAS_4"/>
</dbReference>
<dbReference type="GO" id="GO:0006355">
    <property type="term" value="P:regulation of DNA-templated transcription"/>
    <property type="evidence" value="ECO:0007669"/>
    <property type="project" value="InterPro"/>
</dbReference>
<sequence length="1011" mass="112742">MPILLRASAMHGSLDLTTPVFLLDGGDMGQCVRAYDWASSPLGAPKAWPQSLCTLVGVMLGSSQPMFIAWGPDLTLLYNDCYAEILGLKHPQALGQPFLDVWSEIRDDLVPLVDRALAGKPVHMDDITLMMERKGYKEEAHFAFSYTPVRDDTGEVTGIFSPCVETTGQVLAGRKLAAESERQRRLFQQAPGFITILSGPDHQFEFVNDAYARLFGQREFLGRTAREVFPDLAGQGFYELLDQVYTSGERFIAHRIPIQLRHNPDQPSTEHILDFIYEPICDEAGAVIGIFVEGHDVTAQVRSEQAIQVGNERIRFQARLLDAVDQAVIATDLEGKVIFWNRYAEQLYGWPADEALGRHVLELTSGSDPAKAQQTMAHLIQGGGWSGEFTGRRRDGSTFPGHVTDAPVYNEQGQLIGIVGISYDMSDRKRAEMALRDSEARLRIAQEAGGIGTYEWNLATGELWVSEVMRRLWGLPAEGPVPLRMAVEVIHPEDRHLVLSQTDKPLEEAVSYVEYRIVRPDTGEIRWMARRGEIIRDASGKPSRVIGAFYDITERVQAETALRESETRLSTLMDHLPLGVGIFDPQGRVLVGNPVLRRFVSEAIPSVSDPEGRWRAYAADGQPLGRSAYPGARALRGETVLPGVEFLHRRDNGTEEWVRVGAIPLRDGAGEVTGAVTLLQDITEAKLAEVALRASEAHFRHMADSAPALIWMTDQTGHLTFANKHFGHMFWRPVSDMLGVGWKQVVHPDDVQAFKMAFLEAFRARQPFKAEVRILDKDGQVRWIRTEGVARFDDTEQFLGYTACGIDITDVRVAEQHHRLLINELNHRVKNTLATVQSIASQTLRNAPTTEAAREAFESRIFALSRTHDVLTRENWEGAEIREIVAQALEPYKAYGERRLHWSGPKVRLSPQIALALAMALQELATNAVKYGALSNAEGKLDVCWSIDRQVTPPRLHLIWEESGGPPVQVPTRRGFGTRLIERSLAQDLSGEARIRFEPTGVVCTIDAPFV</sequence>
<evidence type="ECO:0000256" key="16">
    <source>
        <dbReference type="ARBA" id="ARBA00022777"/>
    </source>
</evidence>
<feature type="domain" description="PAC" evidence="24">
    <location>
        <begin position="511"/>
        <end position="564"/>
    </location>
</feature>
<keyword evidence="8" id="KW-0597">Phosphoprotein</keyword>
<dbReference type="EC" id="2.7.13.3" evidence="3"/>
<evidence type="ECO:0000256" key="15">
    <source>
        <dbReference type="ARBA" id="ARBA00022741"/>
    </source>
</evidence>
<evidence type="ECO:0000256" key="8">
    <source>
        <dbReference type="ARBA" id="ARBA00022553"/>
    </source>
</evidence>
<evidence type="ECO:0000256" key="4">
    <source>
        <dbReference type="ARBA" id="ARBA00021740"/>
    </source>
</evidence>
<dbReference type="SUPFAM" id="SSF55785">
    <property type="entry name" value="PYP-like sensor domain (PAS domain)"/>
    <property type="match status" value="6"/>
</dbReference>
<dbReference type="InterPro" id="IPR001610">
    <property type="entry name" value="PAC"/>
</dbReference>
<feature type="domain" description="PAS" evidence="23">
    <location>
        <begin position="695"/>
        <end position="765"/>
    </location>
</feature>
<keyword evidence="21" id="KW-0472">Membrane</keyword>
<evidence type="ECO:0000256" key="3">
    <source>
        <dbReference type="ARBA" id="ARBA00012438"/>
    </source>
</evidence>
<keyword evidence="13" id="KW-0812">Transmembrane</keyword>
<feature type="domain" description="PAC" evidence="24">
    <location>
        <begin position="768"/>
        <end position="820"/>
    </location>
</feature>
<dbReference type="InterPro" id="IPR000700">
    <property type="entry name" value="PAS-assoc_C"/>
</dbReference>
<gene>
    <name evidence="25" type="ORF">JKG68_16820</name>
</gene>
<evidence type="ECO:0000256" key="21">
    <source>
        <dbReference type="ARBA" id="ARBA00023136"/>
    </source>
</evidence>
<evidence type="ECO:0000313" key="25">
    <source>
        <dbReference type="EMBL" id="MBL0405632.1"/>
    </source>
</evidence>
<keyword evidence="16" id="KW-0418">Kinase</keyword>
<dbReference type="PROSITE" id="PS50113">
    <property type="entry name" value="PAC"/>
    <property type="match status" value="4"/>
</dbReference>
<evidence type="ECO:0000256" key="20">
    <source>
        <dbReference type="ARBA" id="ARBA00023026"/>
    </source>
</evidence>
<comment type="subcellular location">
    <subcellularLocation>
        <location evidence="2">Cell inner membrane</location>
        <topology evidence="2">Multi-pass membrane protein</topology>
    </subcellularLocation>
</comment>
<dbReference type="Pfam" id="PF00989">
    <property type="entry name" value="PAS"/>
    <property type="match status" value="1"/>
</dbReference>
<evidence type="ECO:0000256" key="18">
    <source>
        <dbReference type="ARBA" id="ARBA00022989"/>
    </source>
</evidence>
<keyword evidence="5" id="KW-1003">Cell membrane</keyword>
<evidence type="ECO:0000256" key="9">
    <source>
        <dbReference type="ARBA" id="ARBA00022606"/>
    </source>
</evidence>
<comment type="caution">
    <text evidence="25">The sequence shown here is derived from an EMBL/GenBank/DDBJ whole genome shotgun (WGS) entry which is preliminary data.</text>
</comment>
<evidence type="ECO:0000256" key="14">
    <source>
        <dbReference type="ARBA" id="ARBA00022737"/>
    </source>
</evidence>
<dbReference type="Pfam" id="PF08448">
    <property type="entry name" value="PAS_4"/>
    <property type="match status" value="3"/>
</dbReference>
<dbReference type="RefSeq" id="WP_202061772.1">
    <property type="nucleotide sequence ID" value="NZ_JAEQMY010000025.1"/>
</dbReference>
<dbReference type="GO" id="GO:0009881">
    <property type="term" value="F:photoreceptor activity"/>
    <property type="evidence" value="ECO:0007669"/>
    <property type="project" value="UniProtKB-KW"/>
</dbReference>
<keyword evidence="7" id="KW-0600">Photoreceptor protein</keyword>
<dbReference type="FunFam" id="2.10.70.100:FF:000001">
    <property type="entry name" value="Sensory transduction histidine kinase"/>
    <property type="match status" value="1"/>
</dbReference>
<keyword evidence="26" id="KW-1185">Reference proteome</keyword>
<dbReference type="InterPro" id="IPR013767">
    <property type="entry name" value="PAS_fold"/>
</dbReference>
<keyword evidence="20" id="KW-0843">Virulence</keyword>
<dbReference type="Pfam" id="PF07536">
    <property type="entry name" value="HWE_HK"/>
    <property type="match status" value="1"/>
</dbReference>
<feature type="domain" description="PAS" evidence="23">
    <location>
        <begin position="313"/>
        <end position="383"/>
    </location>
</feature>
<dbReference type="InterPro" id="IPR013655">
    <property type="entry name" value="PAS_fold_3"/>
</dbReference>
<dbReference type="GO" id="GO:0005886">
    <property type="term" value="C:plasma membrane"/>
    <property type="evidence" value="ECO:0007669"/>
    <property type="project" value="UniProtKB-SubCell"/>
</dbReference>
<evidence type="ECO:0000256" key="7">
    <source>
        <dbReference type="ARBA" id="ARBA00022543"/>
    </source>
</evidence>
<protein>
    <recommendedName>
        <fullName evidence="4">Blue-light-activated histidine kinase</fullName>
        <ecNumber evidence="3">2.7.13.3</ecNumber>
    </recommendedName>
</protein>
<dbReference type="Gene3D" id="3.30.450.20">
    <property type="entry name" value="PAS domain"/>
    <property type="match status" value="6"/>
</dbReference>
<proteinExistence type="predicted"/>
<evidence type="ECO:0000256" key="11">
    <source>
        <dbReference type="ARBA" id="ARBA00022643"/>
    </source>
</evidence>
<dbReference type="Gene3D" id="2.10.70.100">
    <property type="match status" value="1"/>
</dbReference>
<dbReference type="Pfam" id="PF08447">
    <property type="entry name" value="PAS_3"/>
    <property type="match status" value="2"/>
</dbReference>
<keyword evidence="17" id="KW-0067">ATP-binding</keyword>
<evidence type="ECO:0000256" key="1">
    <source>
        <dbReference type="ARBA" id="ARBA00000085"/>
    </source>
</evidence>
<keyword evidence="10" id="KW-0285">Flavoprotein</keyword>
<dbReference type="InterPro" id="IPR011102">
    <property type="entry name" value="Sig_transdc_His_kinase_HWE"/>
</dbReference>
<keyword evidence="12" id="KW-0808">Transferase</keyword>
<name>A0A937D145_9HYPH</name>
<dbReference type="CDD" id="cd00130">
    <property type="entry name" value="PAS"/>
    <property type="match status" value="4"/>
</dbReference>
<evidence type="ECO:0000256" key="10">
    <source>
        <dbReference type="ARBA" id="ARBA00022630"/>
    </source>
</evidence>
<evidence type="ECO:0000256" key="22">
    <source>
        <dbReference type="ARBA" id="ARBA00023170"/>
    </source>
</evidence>
<comment type="catalytic activity">
    <reaction evidence="1">
        <text>ATP + protein L-histidine = ADP + protein N-phospho-L-histidine.</text>
        <dbReference type="EC" id="2.7.13.3"/>
    </reaction>
</comment>
<keyword evidence="18" id="KW-1133">Transmembrane helix</keyword>
<dbReference type="PANTHER" id="PTHR41523">
    <property type="entry name" value="TWO-COMPONENT SYSTEM SENSOR PROTEIN"/>
    <property type="match status" value="1"/>
</dbReference>
<keyword evidence="6" id="KW-0997">Cell inner membrane</keyword>
<dbReference type="AlphaFoldDB" id="A0A937D145"/>
<feature type="domain" description="PAC" evidence="24">
    <location>
        <begin position="642"/>
        <end position="694"/>
    </location>
</feature>
<evidence type="ECO:0000256" key="5">
    <source>
        <dbReference type="ARBA" id="ARBA00022475"/>
    </source>
</evidence>
<feature type="domain" description="PAC" evidence="24">
    <location>
        <begin position="385"/>
        <end position="437"/>
    </location>
</feature>
<dbReference type="PANTHER" id="PTHR41523:SF7">
    <property type="entry name" value="HISTIDINE KINASE"/>
    <property type="match status" value="1"/>
</dbReference>
<keyword evidence="9" id="KW-0716">Sensory transduction</keyword>
<keyword evidence="14" id="KW-0677">Repeat</keyword>
<dbReference type="EMBL" id="JAEQMY010000025">
    <property type="protein sequence ID" value="MBL0405632.1"/>
    <property type="molecule type" value="Genomic_DNA"/>
</dbReference>
<evidence type="ECO:0000256" key="19">
    <source>
        <dbReference type="ARBA" id="ARBA00022991"/>
    </source>
</evidence>
<dbReference type="GO" id="GO:0004673">
    <property type="term" value="F:protein histidine kinase activity"/>
    <property type="evidence" value="ECO:0007669"/>
    <property type="project" value="UniProtKB-EC"/>
</dbReference>
<keyword evidence="22" id="KW-0675">Receptor</keyword>
<evidence type="ECO:0000256" key="17">
    <source>
        <dbReference type="ARBA" id="ARBA00022840"/>
    </source>
</evidence>
<dbReference type="SMART" id="SM00091">
    <property type="entry name" value="PAS"/>
    <property type="match status" value="5"/>
</dbReference>
<dbReference type="Gene3D" id="3.30.565.10">
    <property type="entry name" value="Histidine kinase-like ATPase, C-terminal domain"/>
    <property type="match status" value="1"/>
</dbReference>
<evidence type="ECO:0000256" key="13">
    <source>
        <dbReference type="ARBA" id="ARBA00022692"/>
    </source>
</evidence>
<evidence type="ECO:0000256" key="2">
    <source>
        <dbReference type="ARBA" id="ARBA00004429"/>
    </source>
</evidence>
<accession>A0A937D145</accession>
<dbReference type="Proteomes" id="UP000605848">
    <property type="component" value="Unassembled WGS sequence"/>
</dbReference>
<keyword evidence="19" id="KW-0157">Chromophore</keyword>
<dbReference type="SMART" id="SM00911">
    <property type="entry name" value="HWE_HK"/>
    <property type="match status" value="1"/>
</dbReference>
<dbReference type="NCBIfam" id="TIGR00229">
    <property type="entry name" value="sensory_box"/>
    <property type="match status" value="4"/>
</dbReference>
<evidence type="ECO:0000259" key="23">
    <source>
        <dbReference type="PROSITE" id="PS50112"/>
    </source>
</evidence>
<reference evidence="25" key="1">
    <citation type="submission" date="2021-01" db="EMBL/GenBank/DDBJ databases">
        <title>Microvirga sp.</title>
        <authorList>
            <person name="Kim M.K."/>
        </authorList>
    </citation>
    <scope>NUCLEOTIDE SEQUENCE</scope>
    <source>
        <strain evidence="25">5420S-16</strain>
    </source>
</reference>
<keyword evidence="15" id="KW-0547">Nucleotide-binding</keyword>
<dbReference type="InterPro" id="IPR000014">
    <property type="entry name" value="PAS"/>
</dbReference>
<evidence type="ECO:0000313" key="26">
    <source>
        <dbReference type="Proteomes" id="UP000605848"/>
    </source>
</evidence>
<organism evidence="25 26">
    <name type="scientific">Microvirga aerilata</name>
    <dbReference type="NCBI Taxonomy" id="670292"/>
    <lineage>
        <taxon>Bacteria</taxon>
        <taxon>Pseudomonadati</taxon>
        <taxon>Pseudomonadota</taxon>
        <taxon>Alphaproteobacteria</taxon>
        <taxon>Hyphomicrobiales</taxon>
        <taxon>Methylobacteriaceae</taxon>
        <taxon>Microvirga</taxon>
    </lineage>
</organism>
<evidence type="ECO:0000256" key="12">
    <source>
        <dbReference type="ARBA" id="ARBA00022679"/>
    </source>
</evidence>
<evidence type="ECO:0000256" key="6">
    <source>
        <dbReference type="ARBA" id="ARBA00022519"/>
    </source>
</evidence>
<dbReference type="SMART" id="SM00086">
    <property type="entry name" value="PAC"/>
    <property type="match status" value="5"/>
</dbReference>
<dbReference type="PROSITE" id="PS50112">
    <property type="entry name" value="PAS"/>
    <property type="match status" value="2"/>
</dbReference>
<evidence type="ECO:0000259" key="24">
    <source>
        <dbReference type="PROSITE" id="PS50113"/>
    </source>
</evidence>
<keyword evidence="11" id="KW-0288">FMN</keyword>
<dbReference type="GO" id="GO:0005524">
    <property type="term" value="F:ATP binding"/>
    <property type="evidence" value="ECO:0007669"/>
    <property type="project" value="UniProtKB-KW"/>
</dbReference>
<dbReference type="InterPro" id="IPR035965">
    <property type="entry name" value="PAS-like_dom_sf"/>
</dbReference>